<dbReference type="GO" id="GO:0005741">
    <property type="term" value="C:mitochondrial outer membrane"/>
    <property type="evidence" value="ECO:0007669"/>
    <property type="project" value="UniProtKB-SubCell"/>
</dbReference>
<dbReference type="EMBL" id="SNSC02000002">
    <property type="protein sequence ID" value="TID26610.1"/>
    <property type="molecule type" value="Genomic_DNA"/>
</dbReference>
<dbReference type="SUPFAM" id="SSF48452">
    <property type="entry name" value="TPR-like"/>
    <property type="match status" value="1"/>
</dbReference>
<keyword evidence="4" id="KW-1000">Mitochondrion outer membrane</keyword>
<dbReference type="Proteomes" id="UP000298493">
    <property type="component" value="Unassembled WGS sequence"/>
</dbReference>
<evidence type="ECO:0000256" key="10">
    <source>
        <dbReference type="PROSITE-ProRule" id="PRU00339"/>
    </source>
</evidence>
<comment type="caution">
    <text evidence="13">The sequence shown here is derived from an EMBL/GenBank/DDBJ whole genome shotgun (WGS) entry which is preliminary data.</text>
</comment>
<evidence type="ECO:0000313" key="13">
    <source>
        <dbReference type="EMBL" id="TID26610.1"/>
    </source>
</evidence>
<feature type="compositionally biased region" description="Acidic residues" evidence="11">
    <location>
        <begin position="122"/>
        <end position="132"/>
    </location>
</feature>
<dbReference type="InterPro" id="IPR019734">
    <property type="entry name" value="TPR_rpt"/>
</dbReference>
<evidence type="ECO:0000256" key="4">
    <source>
        <dbReference type="ARBA" id="ARBA00022787"/>
    </source>
</evidence>
<feature type="compositionally biased region" description="Basic residues" evidence="11">
    <location>
        <begin position="83"/>
        <end position="93"/>
    </location>
</feature>
<evidence type="ECO:0000256" key="8">
    <source>
        <dbReference type="ARBA" id="ARBA00023136"/>
    </source>
</evidence>
<dbReference type="InterPro" id="IPR005687">
    <property type="entry name" value="Tom70"/>
</dbReference>
<keyword evidence="5 10" id="KW-0802">TPR repeat</keyword>
<organism evidence="13 14">
    <name type="scientific">Venturia nashicola</name>
    <dbReference type="NCBI Taxonomy" id="86259"/>
    <lineage>
        <taxon>Eukaryota</taxon>
        <taxon>Fungi</taxon>
        <taxon>Dikarya</taxon>
        <taxon>Ascomycota</taxon>
        <taxon>Pezizomycotina</taxon>
        <taxon>Dothideomycetes</taxon>
        <taxon>Pleosporomycetidae</taxon>
        <taxon>Venturiales</taxon>
        <taxon>Venturiaceae</taxon>
        <taxon>Venturia</taxon>
    </lineage>
</organism>
<evidence type="ECO:0000256" key="9">
    <source>
        <dbReference type="ARBA" id="ARBA00038030"/>
    </source>
</evidence>
<gene>
    <name evidence="13" type="ORF">E6O75_ATG01103</name>
</gene>
<dbReference type="STRING" id="86259.A0A4Z1PCT4"/>
<evidence type="ECO:0000313" key="14">
    <source>
        <dbReference type="Proteomes" id="UP000298493"/>
    </source>
</evidence>
<dbReference type="Pfam" id="PF14559">
    <property type="entry name" value="TPR_19"/>
    <property type="match status" value="1"/>
</dbReference>
<protein>
    <submittedName>
        <fullName evidence="13">Mitochondrial import receptor subunit tom-70</fullName>
    </submittedName>
</protein>
<feature type="compositionally biased region" description="Basic and acidic residues" evidence="11">
    <location>
        <begin position="94"/>
        <end position="111"/>
    </location>
</feature>
<feature type="transmembrane region" description="Helical" evidence="12">
    <location>
        <begin position="45"/>
        <end position="66"/>
    </location>
</feature>
<feature type="repeat" description="TPR" evidence="10">
    <location>
        <begin position="419"/>
        <end position="452"/>
    </location>
</feature>
<dbReference type="PROSITE" id="PS50005">
    <property type="entry name" value="TPR"/>
    <property type="match status" value="2"/>
</dbReference>
<feature type="region of interest" description="Disordered" evidence="11">
    <location>
        <begin position="68"/>
        <end position="135"/>
    </location>
</feature>
<dbReference type="AlphaFoldDB" id="A0A4Z1PCT4"/>
<accession>A0A4Z1PCT4</accession>
<evidence type="ECO:0000256" key="11">
    <source>
        <dbReference type="SAM" id="MobiDB-lite"/>
    </source>
</evidence>
<name>A0A4Z1PCT4_9PEZI</name>
<comment type="subcellular location">
    <subcellularLocation>
        <location evidence="1">Mitochondrion outer membrane</location>
        <topology evidence="1">Single-pass membrane protein</topology>
    </subcellularLocation>
</comment>
<evidence type="ECO:0000256" key="3">
    <source>
        <dbReference type="ARBA" id="ARBA00022737"/>
    </source>
</evidence>
<feature type="repeat" description="TPR" evidence="10">
    <location>
        <begin position="487"/>
        <end position="520"/>
    </location>
</feature>
<evidence type="ECO:0000256" key="5">
    <source>
        <dbReference type="ARBA" id="ARBA00022803"/>
    </source>
</evidence>
<dbReference type="GO" id="GO:0030943">
    <property type="term" value="F:mitochondrion targeting sequence binding"/>
    <property type="evidence" value="ECO:0007669"/>
    <property type="project" value="TreeGrafter"/>
</dbReference>
<evidence type="ECO:0000256" key="2">
    <source>
        <dbReference type="ARBA" id="ARBA00022692"/>
    </source>
</evidence>
<comment type="similarity">
    <text evidence="9">Belongs to the Tom70 family.</text>
</comment>
<dbReference type="InterPro" id="IPR011990">
    <property type="entry name" value="TPR-like_helical_dom_sf"/>
</dbReference>
<reference evidence="13 14" key="1">
    <citation type="submission" date="2019-04" db="EMBL/GenBank/DDBJ databases">
        <title>High contiguity whole genome sequence and gene annotation resource for two Venturia nashicola isolates.</title>
        <authorList>
            <person name="Prokchorchik M."/>
            <person name="Won K."/>
            <person name="Lee Y."/>
            <person name="Choi E.D."/>
            <person name="Segonzac C."/>
            <person name="Sohn K.H."/>
        </authorList>
    </citation>
    <scope>NUCLEOTIDE SEQUENCE [LARGE SCALE GENOMIC DNA]</scope>
    <source>
        <strain evidence="13 14">PRI2</strain>
    </source>
</reference>
<feature type="region of interest" description="Disordered" evidence="11">
    <location>
        <begin position="1"/>
        <end position="23"/>
    </location>
</feature>
<evidence type="ECO:0000256" key="6">
    <source>
        <dbReference type="ARBA" id="ARBA00022989"/>
    </source>
</evidence>
<dbReference type="GO" id="GO:0015450">
    <property type="term" value="F:protein-transporting ATPase activity"/>
    <property type="evidence" value="ECO:0007669"/>
    <property type="project" value="InterPro"/>
</dbReference>
<dbReference type="NCBIfam" id="TIGR00990">
    <property type="entry name" value="3a0801s09"/>
    <property type="match status" value="1"/>
</dbReference>
<dbReference type="PANTHER" id="PTHR46208">
    <property type="entry name" value="MITOCHONDRIAL IMPORT RECEPTOR SUBUNIT TOM70"/>
    <property type="match status" value="1"/>
</dbReference>
<keyword evidence="14" id="KW-1185">Reference proteome</keyword>
<keyword evidence="3" id="KW-0677">Repeat</keyword>
<dbReference type="PANTHER" id="PTHR46208:SF1">
    <property type="entry name" value="MITOCHONDRIAL IMPORT RECEPTOR SUBUNIT TOM70"/>
    <property type="match status" value="1"/>
</dbReference>
<proteinExistence type="inferred from homology"/>
<keyword evidence="7" id="KW-0496">Mitochondrion</keyword>
<evidence type="ECO:0000256" key="12">
    <source>
        <dbReference type="SAM" id="Phobius"/>
    </source>
</evidence>
<dbReference type="GO" id="GO:0006886">
    <property type="term" value="P:intracellular protein transport"/>
    <property type="evidence" value="ECO:0007669"/>
    <property type="project" value="InterPro"/>
</dbReference>
<keyword evidence="6 12" id="KW-1133">Transmembrane helix</keyword>
<sequence length="639" mass="70413">MDGKSTPIPPRPVQLPVHLNTSDLGTTGSSSLWDRISSWASDNKGVVYTLAGITLVVTVGGVVYYVNDSSKPKESSGPSSKKNQAKKARRKAKKGTDDGSSKKASDEESKSASKAPTVSSVEAEDELPEITDEAVGTFSEQERKDYAAKLKALGNKAYGSKDYNKAIGLYSKALLCKQDPVFYSNRAACYNALSDWDQVIGDTTAAINLEPTYVKALNRRANAYEQVNSNSEALLDYTASCIIDQFANQGNAQSVERLLKKVAEAKGKAILEGKEKKLPSPTFVTNYLQSFRPKDAPHGLESTADLSEESGKGQLQKGLKALGLKTGDGYAEAASAFDTALELGDLGEHEAFAYNMRGTFRYLRGENAEALADISKSLELDSDYCQSYIKRASMHLEMGEQEKTDGDFEEAIKRDAEDPDIYYHRAQLHFIKGEFKEAAADYQKSIDLDKDFIFSHIQLGVTQYKLGSVASSMATFRRIIKNFEKVPDVYNYYGELLLDQQKFDDAIRQFETAIEMEKQQRPVGMNVLPLINKALALFQWKQDYAEAEDLCKKALIFDPECDIAVATMAQLLLQQGKVTEALTYFERAAELSRTEGEIVNALSYAEATRTQLQVQEKYPSLSSHLQNMGGGFAGPVPAQ</sequence>
<keyword evidence="8 12" id="KW-0472">Membrane</keyword>
<evidence type="ECO:0000256" key="7">
    <source>
        <dbReference type="ARBA" id="ARBA00023128"/>
    </source>
</evidence>
<dbReference type="Pfam" id="PF13414">
    <property type="entry name" value="TPR_11"/>
    <property type="match status" value="1"/>
</dbReference>
<dbReference type="Gene3D" id="1.25.40.10">
    <property type="entry name" value="Tetratricopeptide repeat domain"/>
    <property type="match status" value="2"/>
</dbReference>
<evidence type="ECO:0000256" key="1">
    <source>
        <dbReference type="ARBA" id="ARBA00004572"/>
    </source>
</evidence>
<dbReference type="SMART" id="SM00028">
    <property type="entry name" value="TPR"/>
    <property type="match status" value="10"/>
</dbReference>
<dbReference type="GO" id="GO:0030150">
    <property type="term" value="P:protein import into mitochondrial matrix"/>
    <property type="evidence" value="ECO:0007669"/>
    <property type="project" value="TreeGrafter"/>
</dbReference>
<keyword evidence="2 12" id="KW-0812">Transmembrane</keyword>
<keyword evidence="13" id="KW-0675">Receptor</keyword>
<dbReference type="GO" id="GO:0045039">
    <property type="term" value="P:protein insertion into mitochondrial inner membrane"/>
    <property type="evidence" value="ECO:0007669"/>
    <property type="project" value="TreeGrafter"/>
</dbReference>